<dbReference type="RefSeq" id="XP_013238440.1">
    <property type="nucleotide sequence ID" value="XM_013382986.1"/>
</dbReference>
<proteinExistence type="predicted"/>
<keyword evidence="4" id="KW-1185">Reference proteome</keyword>
<dbReference type="AlphaFoldDB" id="A0A098VT56"/>
<dbReference type="Gene3D" id="3.40.50.300">
    <property type="entry name" value="P-loop containing nucleotide triphosphate hydrolases"/>
    <property type="match status" value="1"/>
</dbReference>
<dbReference type="SUPFAM" id="SSF52540">
    <property type="entry name" value="P-loop containing nucleoside triphosphate hydrolases"/>
    <property type="match status" value="1"/>
</dbReference>
<dbReference type="Proteomes" id="UP000029725">
    <property type="component" value="Unassembled WGS sequence"/>
</dbReference>
<dbReference type="GO" id="GO:0043139">
    <property type="term" value="F:5'-3' DNA helicase activity"/>
    <property type="evidence" value="ECO:0007669"/>
    <property type="project" value="InterPro"/>
</dbReference>
<evidence type="ECO:0000259" key="2">
    <source>
        <dbReference type="PROSITE" id="PS51199"/>
    </source>
</evidence>
<evidence type="ECO:0000313" key="3">
    <source>
        <dbReference type="EMBL" id="KGG51984.1"/>
    </source>
</evidence>
<feature type="region of interest" description="Disordered" evidence="1">
    <location>
        <begin position="179"/>
        <end position="228"/>
    </location>
</feature>
<feature type="domain" description="SF4 helicase" evidence="2">
    <location>
        <begin position="593"/>
        <end position="851"/>
    </location>
</feature>
<dbReference type="OrthoDB" id="275278at2759"/>
<evidence type="ECO:0000313" key="4">
    <source>
        <dbReference type="Proteomes" id="UP000029725"/>
    </source>
</evidence>
<accession>A0A098VT56</accession>
<protein>
    <recommendedName>
        <fullName evidence="2">SF4 helicase domain-containing protein</fullName>
    </recommendedName>
</protein>
<feature type="compositionally biased region" description="Low complexity" evidence="1">
    <location>
        <begin position="187"/>
        <end position="210"/>
    </location>
</feature>
<dbReference type="PROSITE" id="PS51199">
    <property type="entry name" value="SF4_HELICASE"/>
    <property type="match status" value="1"/>
</dbReference>
<dbReference type="InterPro" id="IPR027032">
    <property type="entry name" value="Twinkle-like"/>
</dbReference>
<comment type="caution">
    <text evidence="3">The sequence shown here is derived from an EMBL/GenBank/DDBJ whole genome shotgun (WGS) entry which is preliminary data.</text>
</comment>
<dbReference type="GO" id="GO:0006260">
    <property type="term" value="P:DNA replication"/>
    <property type="evidence" value="ECO:0007669"/>
    <property type="project" value="InterPro"/>
</dbReference>
<dbReference type="HOGENOM" id="CLU_335251_0_0_1"/>
<gene>
    <name evidence="3" type="ORF">DI09_22p90</name>
</gene>
<feature type="region of interest" description="Disordered" evidence="1">
    <location>
        <begin position="75"/>
        <end position="107"/>
    </location>
</feature>
<organism evidence="3 4">
    <name type="scientific">Mitosporidium daphniae</name>
    <dbReference type="NCBI Taxonomy" id="1485682"/>
    <lineage>
        <taxon>Eukaryota</taxon>
        <taxon>Fungi</taxon>
        <taxon>Fungi incertae sedis</taxon>
        <taxon>Microsporidia</taxon>
        <taxon>Mitosporidium</taxon>
    </lineage>
</organism>
<reference evidence="3 4" key="1">
    <citation type="submission" date="2014-04" db="EMBL/GenBank/DDBJ databases">
        <title>A new species of microsporidia sheds light on the evolution of extreme parasitism.</title>
        <authorList>
            <person name="Haag K.L."/>
            <person name="James T.Y."/>
            <person name="Larsson R."/>
            <person name="Schaer T.M."/>
            <person name="Refardt D."/>
            <person name="Pombert J.-F."/>
            <person name="Ebert D."/>
        </authorList>
    </citation>
    <scope>NUCLEOTIDE SEQUENCE [LARGE SCALE GENOMIC DNA]</scope>
    <source>
        <strain evidence="3 4">UGP3</strain>
        <tissue evidence="3">Spores</tissue>
    </source>
</reference>
<name>A0A098VT56_9MICR</name>
<dbReference type="GO" id="GO:0003697">
    <property type="term" value="F:single-stranded DNA binding"/>
    <property type="evidence" value="ECO:0007669"/>
    <property type="project" value="InterPro"/>
</dbReference>
<dbReference type="EMBL" id="JMKJ01000144">
    <property type="protein sequence ID" value="KGG51984.1"/>
    <property type="molecule type" value="Genomic_DNA"/>
</dbReference>
<feature type="compositionally biased region" description="Basic and acidic residues" evidence="1">
    <location>
        <begin position="359"/>
        <end position="368"/>
    </location>
</feature>
<dbReference type="InterPro" id="IPR007694">
    <property type="entry name" value="DNA_helicase_DnaB-like_C"/>
</dbReference>
<dbReference type="Pfam" id="PF13481">
    <property type="entry name" value="AAA_25"/>
    <property type="match status" value="1"/>
</dbReference>
<sequence>MIALYGQCMPQLDGKPGQIENGHHCTTGHCIKSSFISTCIILKILMPFWRSPLRTHLDARRWIIRYMSTNQSSFPKKYPQYDAPENTETYRSSNRHPKPLQKDPLKEPSFALGDQGLVFANKKAGYPTNSPDTTYRSASKHSQSTYKMPLGEFSHKQPCVVDSPQPKKTSRYLSYCDLPNSASENYAPTSNTQNTTPSSTASDLSPSASTSEEHWAPTSSKNKLQTKEKNNLAIKEKEKGPFDSKCVLEKPIDGTPHTGGSIDGETNPIDPVNVNAEVGLFFDNPVKATGNHITDFGELFRSVIGIDPLTWEVYCLKLETPELIGCTEHLFNGLSKNSTQMLALQPSPSFVSPSFSRNSAHDRSPDKKRAFSIAKDQLVPATNPIKMYFDTKKPYTGIDFPTDFIESVSRSGRGIFGINSLVYASETLFLVLNDPLSAMVLFQKTKIPALSIPLGLDDPVQLRYLASLLSQAFSKVIFICNGIPSQMDSLPSLEPIQLHFSSLLQRWRCHIIPAHAVFKTVENSTPIACAASSATLSIASESRRLWQTLSVLMRDANGINTLLALAIPLPAKNVVASSDYLAQVRQELALGTQALWGTPLLWSLPPLTDIMKGLRPGELTVLTGPTGSGKTTILSLFSIDWCEQQVPTLWGSFEIPNHRILKKMMVQRRGKQFSADPHQAIVELEAEAAYFSKLPLHFMNFFGSAAPFSDVLETMAWAVQNLSIKHIILDNLQFMTSGHGGSGRTHAQPVTSFTKFDYQDRVISEIRRFATETNCHVTLVIHPRKEQDNTILGICSVSGTAKATQEADNVLILQKIGQKRTIDVRKNRFDGELGRIHAVDADHDEGECTEN</sequence>
<feature type="region of interest" description="Disordered" evidence="1">
    <location>
        <begin position="349"/>
        <end position="368"/>
    </location>
</feature>
<dbReference type="GeneID" id="25259138"/>
<dbReference type="GO" id="GO:0005524">
    <property type="term" value="F:ATP binding"/>
    <property type="evidence" value="ECO:0007669"/>
    <property type="project" value="InterPro"/>
</dbReference>
<feature type="region of interest" description="Disordered" evidence="1">
    <location>
        <begin position="122"/>
        <end position="143"/>
    </location>
</feature>
<dbReference type="VEuPathDB" id="MicrosporidiaDB:DI09_22p90"/>
<evidence type="ECO:0000256" key="1">
    <source>
        <dbReference type="SAM" id="MobiDB-lite"/>
    </source>
</evidence>
<dbReference type="InterPro" id="IPR027417">
    <property type="entry name" value="P-loop_NTPase"/>
</dbReference>
<feature type="compositionally biased region" description="Polar residues" evidence="1">
    <location>
        <begin position="127"/>
        <end position="143"/>
    </location>
</feature>
<dbReference type="PANTHER" id="PTHR12873:SF0">
    <property type="entry name" value="TWINKLE MTDNA HELICASE"/>
    <property type="match status" value="1"/>
</dbReference>
<dbReference type="PANTHER" id="PTHR12873">
    <property type="entry name" value="T7-LIKE MITOCHONDRIAL DNA HELICASE"/>
    <property type="match status" value="1"/>
</dbReference>